<proteinExistence type="predicted"/>
<evidence type="ECO:0000313" key="2">
    <source>
        <dbReference type="Proteomes" id="UP001158049"/>
    </source>
</evidence>
<dbReference type="InterPro" id="IPR025293">
    <property type="entry name" value="YfiR/HmsC-like"/>
</dbReference>
<evidence type="ECO:0000313" key="1">
    <source>
        <dbReference type="EMBL" id="SMP49648.1"/>
    </source>
</evidence>
<comment type="caution">
    <text evidence="1">The sequence shown here is derived from an EMBL/GenBank/DDBJ whole genome shotgun (WGS) entry which is preliminary data.</text>
</comment>
<reference evidence="1 2" key="1">
    <citation type="submission" date="2017-05" db="EMBL/GenBank/DDBJ databases">
        <authorList>
            <person name="Varghese N."/>
            <person name="Submissions S."/>
        </authorList>
    </citation>
    <scope>NUCLEOTIDE SEQUENCE [LARGE SCALE GENOMIC DNA]</scope>
    <source>
        <strain evidence="1 2">DSM 26001</strain>
    </source>
</reference>
<protein>
    <recommendedName>
        <fullName evidence="3">YfiR family protein</fullName>
    </recommendedName>
</protein>
<keyword evidence="2" id="KW-1185">Reference proteome</keyword>
<organism evidence="1 2">
    <name type="scientific">Noviherbaspirillum suwonense</name>
    <dbReference type="NCBI Taxonomy" id="1224511"/>
    <lineage>
        <taxon>Bacteria</taxon>
        <taxon>Pseudomonadati</taxon>
        <taxon>Pseudomonadota</taxon>
        <taxon>Betaproteobacteria</taxon>
        <taxon>Burkholderiales</taxon>
        <taxon>Oxalobacteraceae</taxon>
        <taxon>Noviherbaspirillum</taxon>
    </lineage>
</organism>
<name>A0ABY1PZG4_9BURK</name>
<accession>A0ABY1PZG4</accession>
<dbReference type="EMBL" id="FXUL01000002">
    <property type="protein sequence ID" value="SMP49648.1"/>
    <property type="molecule type" value="Genomic_DNA"/>
</dbReference>
<dbReference type="Proteomes" id="UP001158049">
    <property type="component" value="Unassembled WGS sequence"/>
</dbReference>
<sequence length="214" mass="23231">MRACCPIPIPTPNSPSTARRRWALPPLPARMLAPVLALLSLFALITALTGAVAAPNEQKQEDAGARAAYLYSFLGYIEWPSRTLPLTDSPLVIGVLNADDVAAELLLTTMGRKISNRTVTIRRLQPGDSLEDIHLLYIGPGEPQQVQALIRQVPQRWTVTVTDDASADTLAGVINFRHSDGRLRFDVSQAAAERGDFKLSSRLMSVAIVQPGPN</sequence>
<evidence type="ECO:0008006" key="3">
    <source>
        <dbReference type="Google" id="ProtNLM"/>
    </source>
</evidence>
<gene>
    <name evidence="1" type="ORF">SAMN06295970_102292</name>
</gene>
<dbReference type="RefSeq" id="WP_283441094.1">
    <property type="nucleotide sequence ID" value="NZ_FXUL01000002.1"/>
</dbReference>
<dbReference type="Pfam" id="PF13689">
    <property type="entry name" value="DUF4154"/>
    <property type="match status" value="1"/>
</dbReference>